<accession>A0A1I8NK53</accession>
<dbReference type="RefSeq" id="XP_011290977.2">
    <property type="nucleotide sequence ID" value="XM_011292675.3"/>
</dbReference>
<dbReference type="VEuPathDB" id="VectorBase:MDOA016453"/>
<sequence length="219" mass="26093">MSKNVETIENVEDNFIKLQDIGGNVRQEYERLYNEMWAGLKESHLEPIAKTLMEREKIVLKHREQIVQSVRNNLQKQMINTLNNFWHNAGVSEALISLEMCKEKFKSYEGHSWNLDNKTPLERTLPIRMQFKEKRLRYLQAQLKYQQTQLDEVMQENKSLRQQIHEVKDKRVYLMELLGDYRKQLVVAKPEILRLQMKLLGIPEEGNEENIQPNQIVES</sequence>
<evidence type="ECO:0000313" key="2">
    <source>
        <dbReference type="EnsemblMetazoa" id="MDOA016453-PA"/>
    </source>
</evidence>
<evidence type="ECO:0000256" key="1">
    <source>
        <dbReference type="SAM" id="Coils"/>
    </source>
</evidence>
<reference evidence="2" key="1">
    <citation type="submission" date="2020-05" db="UniProtKB">
        <authorList>
            <consortium name="EnsemblMetazoa"/>
        </authorList>
    </citation>
    <scope>IDENTIFICATION</scope>
    <source>
        <strain evidence="2">Aabys</strain>
    </source>
</reference>
<dbReference type="KEGG" id="mde:105261578"/>
<gene>
    <name evidence="2" type="primary">105261578</name>
</gene>
<dbReference type="VEuPathDB" id="VectorBase:MDOMA2_004814"/>
<organism evidence="2">
    <name type="scientific">Musca domestica</name>
    <name type="common">House fly</name>
    <dbReference type="NCBI Taxonomy" id="7370"/>
    <lineage>
        <taxon>Eukaryota</taxon>
        <taxon>Metazoa</taxon>
        <taxon>Ecdysozoa</taxon>
        <taxon>Arthropoda</taxon>
        <taxon>Hexapoda</taxon>
        <taxon>Insecta</taxon>
        <taxon>Pterygota</taxon>
        <taxon>Neoptera</taxon>
        <taxon>Endopterygota</taxon>
        <taxon>Diptera</taxon>
        <taxon>Brachycera</taxon>
        <taxon>Muscomorpha</taxon>
        <taxon>Muscoidea</taxon>
        <taxon>Muscidae</taxon>
        <taxon>Musca</taxon>
    </lineage>
</organism>
<keyword evidence="1" id="KW-0175">Coiled coil</keyword>
<protein>
    <submittedName>
        <fullName evidence="2">Uncharacterized protein</fullName>
    </submittedName>
</protein>
<feature type="coiled-coil region" evidence="1">
    <location>
        <begin position="143"/>
        <end position="170"/>
    </location>
</feature>
<proteinExistence type="predicted"/>
<name>A0A1I8NK53_MUSDO</name>
<dbReference type="AlphaFoldDB" id="A0A1I8NK53"/>
<dbReference type="OrthoDB" id="7925836at2759"/>
<dbReference type="EnsemblMetazoa" id="MDOA016453-RA">
    <property type="protein sequence ID" value="MDOA016453-PA"/>
    <property type="gene ID" value="MDOA016453"/>
</dbReference>